<dbReference type="RefSeq" id="WP_057764938.1">
    <property type="nucleotide sequence ID" value="NZ_AZDG01000006.1"/>
</dbReference>
<keyword evidence="2" id="KW-1133">Transmembrane helix</keyword>
<proteinExistence type="predicted"/>
<evidence type="ECO:0000256" key="1">
    <source>
        <dbReference type="SAM" id="MobiDB-lite"/>
    </source>
</evidence>
<sequence>MDEIGQKLRNARIKKGYTIDDLQQVTKIQKRYLIAIEEGQFDHLPGDFYVRAFIKQYSDAVGISSDDLLEEYKSEIPDSQPKEPVQTSEKNSTRAIKEDSTPFFSKLGNYIPQIIVGIVILVIIGVIAYGMISKSQNESKVNIPQDNTEQTSKKTSSKKSDKKKAAKKKTSSKKTAAKKSTELSVKESSTDGTYTIKNVPSDGVNVVVTGKSGQAWIQFSEGSSTTWQQALSSGEKKSTKVSADTTTFTVQTGNVNHTEISIGGKDVNLGKVGSDESIVKTLTFNIEK</sequence>
<dbReference type="SUPFAM" id="SSF47413">
    <property type="entry name" value="lambda repressor-like DNA-binding domains"/>
    <property type="match status" value="1"/>
</dbReference>
<feature type="region of interest" description="Disordered" evidence="1">
    <location>
        <begin position="138"/>
        <end position="184"/>
    </location>
</feature>
<dbReference type="AlphaFoldDB" id="A0A0R1J8X2"/>
<evidence type="ECO:0000256" key="2">
    <source>
        <dbReference type="SAM" id="Phobius"/>
    </source>
</evidence>
<protein>
    <submittedName>
        <fullName evidence="4">Xre-like DNA-binding protein</fullName>
    </submittedName>
</protein>
<gene>
    <name evidence="4" type="ORF">FC72_GL001747</name>
</gene>
<keyword evidence="5" id="KW-1185">Reference proteome</keyword>
<dbReference type="InterPro" id="IPR050400">
    <property type="entry name" value="Bact_Cytoskel_RodZ"/>
</dbReference>
<organism evidence="4 5">
    <name type="scientific">Companilactobacillus tucceti DSM 20183</name>
    <dbReference type="NCBI Taxonomy" id="1423811"/>
    <lineage>
        <taxon>Bacteria</taxon>
        <taxon>Bacillati</taxon>
        <taxon>Bacillota</taxon>
        <taxon>Bacilli</taxon>
        <taxon>Lactobacillales</taxon>
        <taxon>Lactobacillaceae</taxon>
        <taxon>Companilactobacillus</taxon>
    </lineage>
</organism>
<name>A0A0R1J8X2_9LACO</name>
<dbReference type="PANTHER" id="PTHR34475:SF1">
    <property type="entry name" value="CYTOSKELETON PROTEIN RODZ"/>
    <property type="match status" value="1"/>
</dbReference>
<dbReference type="EMBL" id="AZDG01000006">
    <property type="protein sequence ID" value="KRK64897.1"/>
    <property type="molecule type" value="Genomic_DNA"/>
</dbReference>
<evidence type="ECO:0000313" key="5">
    <source>
        <dbReference type="Proteomes" id="UP000050929"/>
    </source>
</evidence>
<feature type="transmembrane region" description="Helical" evidence="2">
    <location>
        <begin position="110"/>
        <end position="132"/>
    </location>
</feature>
<comment type="caution">
    <text evidence="4">The sequence shown here is derived from an EMBL/GenBank/DDBJ whole genome shotgun (WGS) entry which is preliminary data.</text>
</comment>
<feature type="compositionally biased region" description="Polar residues" evidence="1">
    <location>
        <begin position="138"/>
        <end position="150"/>
    </location>
</feature>
<dbReference type="PANTHER" id="PTHR34475">
    <property type="match status" value="1"/>
</dbReference>
<feature type="domain" description="Cytoskeleton protein RodZ-like C-terminal" evidence="3">
    <location>
        <begin position="212"/>
        <end position="271"/>
    </location>
</feature>
<dbReference type="OrthoDB" id="9797543at2"/>
<accession>A0A0R1J8X2</accession>
<dbReference type="GO" id="GO:0003677">
    <property type="term" value="F:DNA binding"/>
    <property type="evidence" value="ECO:0007669"/>
    <property type="project" value="UniProtKB-KW"/>
</dbReference>
<evidence type="ECO:0000313" key="4">
    <source>
        <dbReference type="EMBL" id="KRK64897.1"/>
    </source>
</evidence>
<dbReference type="PATRIC" id="fig|1423811.3.peg.1786"/>
<keyword evidence="2" id="KW-0812">Transmembrane</keyword>
<dbReference type="CDD" id="cd00093">
    <property type="entry name" value="HTH_XRE"/>
    <property type="match status" value="1"/>
</dbReference>
<keyword evidence="2" id="KW-0472">Membrane</keyword>
<dbReference type="Pfam" id="PF13464">
    <property type="entry name" value="RodZ_C"/>
    <property type="match status" value="1"/>
</dbReference>
<dbReference type="InterPro" id="IPR010982">
    <property type="entry name" value="Lambda_DNA-bd_dom_sf"/>
</dbReference>
<dbReference type="InterPro" id="IPR025194">
    <property type="entry name" value="RodZ-like_C"/>
</dbReference>
<reference evidence="4 5" key="1">
    <citation type="journal article" date="2015" name="Genome Announc.">
        <title>Expanding the biotechnology potential of lactobacilli through comparative genomics of 213 strains and associated genera.</title>
        <authorList>
            <person name="Sun Z."/>
            <person name="Harris H.M."/>
            <person name="McCann A."/>
            <person name="Guo C."/>
            <person name="Argimon S."/>
            <person name="Zhang W."/>
            <person name="Yang X."/>
            <person name="Jeffery I.B."/>
            <person name="Cooney J.C."/>
            <person name="Kagawa T.F."/>
            <person name="Liu W."/>
            <person name="Song Y."/>
            <person name="Salvetti E."/>
            <person name="Wrobel A."/>
            <person name="Rasinkangas P."/>
            <person name="Parkhill J."/>
            <person name="Rea M.C."/>
            <person name="O'Sullivan O."/>
            <person name="Ritari J."/>
            <person name="Douillard F.P."/>
            <person name="Paul Ross R."/>
            <person name="Yang R."/>
            <person name="Briner A.E."/>
            <person name="Felis G.E."/>
            <person name="de Vos W.M."/>
            <person name="Barrangou R."/>
            <person name="Klaenhammer T.R."/>
            <person name="Caufield P.W."/>
            <person name="Cui Y."/>
            <person name="Zhang H."/>
            <person name="O'Toole P.W."/>
        </authorList>
    </citation>
    <scope>NUCLEOTIDE SEQUENCE [LARGE SCALE GENOMIC DNA]</scope>
    <source>
        <strain evidence="4 5">DSM 20183</strain>
    </source>
</reference>
<feature type="compositionally biased region" description="Basic residues" evidence="1">
    <location>
        <begin position="155"/>
        <end position="177"/>
    </location>
</feature>
<dbReference type="Gene3D" id="1.10.260.40">
    <property type="entry name" value="lambda repressor-like DNA-binding domains"/>
    <property type="match status" value="1"/>
</dbReference>
<keyword evidence="4" id="KW-0238">DNA-binding</keyword>
<dbReference type="InterPro" id="IPR001387">
    <property type="entry name" value="Cro/C1-type_HTH"/>
</dbReference>
<dbReference type="Pfam" id="PF13413">
    <property type="entry name" value="HTH_25"/>
    <property type="match status" value="1"/>
</dbReference>
<feature type="region of interest" description="Disordered" evidence="1">
    <location>
        <begin position="75"/>
        <end position="96"/>
    </location>
</feature>
<dbReference type="Proteomes" id="UP000050929">
    <property type="component" value="Unassembled WGS sequence"/>
</dbReference>
<dbReference type="STRING" id="1423811.FC72_GL001747"/>
<evidence type="ECO:0000259" key="3">
    <source>
        <dbReference type="Pfam" id="PF13464"/>
    </source>
</evidence>